<dbReference type="SUPFAM" id="SSF51556">
    <property type="entry name" value="Metallo-dependent hydrolases"/>
    <property type="match status" value="1"/>
</dbReference>
<dbReference type="Pfam" id="PF01026">
    <property type="entry name" value="TatD_DNase"/>
    <property type="match status" value="1"/>
</dbReference>
<dbReference type="Proteomes" id="UP000183442">
    <property type="component" value="Unassembled WGS sequence"/>
</dbReference>
<dbReference type="PATRIC" id="fig|294671.3.peg.286"/>
<dbReference type="STRING" id="294671.YLM1_0285"/>
<dbReference type="RefSeq" id="WP_067145603.1">
    <property type="nucleotide sequence ID" value="NZ_CP014265.1"/>
</dbReference>
<dbReference type="GeneID" id="28488584"/>
<gene>
    <name evidence="3" type="ORF">SAMN02910297_00642</name>
    <name evidence="2" type="ORF">YLM1_0285</name>
</gene>
<evidence type="ECO:0000313" key="3">
    <source>
        <dbReference type="EMBL" id="SFL34896.1"/>
    </source>
</evidence>
<organism evidence="2 4">
    <name type="scientific">Methanobrevibacter olleyae</name>
    <dbReference type="NCBI Taxonomy" id="294671"/>
    <lineage>
        <taxon>Archaea</taxon>
        <taxon>Methanobacteriati</taxon>
        <taxon>Methanobacteriota</taxon>
        <taxon>Methanomada group</taxon>
        <taxon>Methanobacteria</taxon>
        <taxon>Methanobacteriales</taxon>
        <taxon>Methanobacteriaceae</taxon>
        <taxon>Methanobrevibacter</taxon>
    </lineage>
</organism>
<reference evidence="5" key="4">
    <citation type="submission" date="2016-10" db="EMBL/GenBank/DDBJ databases">
        <authorList>
            <person name="Varghese N."/>
        </authorList>
    </citation>
    <scope>NUCLEOTIDE SEQUENCE [LARGE SCALE GENOMIC DNA]</scope>
    <source>
        <strain evidence="5">DSM 16632</strain>
    </source>
</reference>
<evidence type="ECO:0000313" key="5">
    <source>
        <dbReference type="Proteomes" id="UP000183442"/>
    </source>
</evidence>
<dbReference type="InterPro" id="IPR001130">
    <property type="entry name" value="TatD-like"/>
</dbReference>
<dbReference type="Proteomes" id="UP000066376">
    <property type="component" value="Chromosome"/>
</dbReference>
<dbReference type="PANTHER" id="PTHR42658">
    <property type="entry name" value="HYDROLASE TATD"/>
    <property type="match status" value="1"/>
</dbReference>
<dbReference type="InterPro" id="IPR012022">
    <property type="entry name" value="UCP005295"/>
</dbReference>
<evidence type="ECO:0000313" key="4">
    <source>
        <dbReference type="Proteomes" id="UP000066376"/>
    </source>
</evidence>
<reference evidence="3" key="3">
    <citation type="submission" date="2016-10" db="EMBL/GenBank/DDBJ databases">
        <authorList>
            <person name="de Groot N.N."/>
        </authorList>
    </citation>
    <scope>NUCLEOTIDE SEQUENCE [LARGE SCALE GENOMIC DNA]</scope>
    <source>
        <strain evidence="3">DSM 16632</strain>
    </source>
</reference>
<keyword evidence="4" id="KW-1185">Reference proteome</keyword>
<protein>
    <submittedName>
        <fullName evidence="2">Hydrolase TatD family</fullName>
    </submittedName>
</protein>
<dbReference type="InterPro" id="IPR032466">
    <property type="entry name" value="Metal_Hydrolase"/>
</dbReference>
<dbReference type="GO" id="GO:0046872">
    <property type="term" value="F:metal ion binding"/>
    <property type="evidence" value="ECO:0007669"/>
    <property type="project" value="UniProtKB-KW"/>
</dbReference>
<proteinExistence type="inferred from homology"/>
<comment type="similarity">
    <text evidence="1">Belongs to the metallo-dependent hydrolases superfamily.</text>
</comment>
<reference evidence="2 4" key="1">
    <citation type="journal article" date="2016" name="Genome Announc.">
        <title>Draft Genome Sequence of the Rumen Methanogen Methanobrevibacter olleyae YLM1.</title>
        <authorList>
            <person name="Kelly W.J."/>
            <person name="Li D."/>
            <person name="Lambie S.C."/>
            <person name="Cox F."/>
            <person name="Attwood G.T."/>
            <person name="Altermann E."/>
            <person name="Leahy S.C."/>
        </authorList>
    </citation>
    <scope>NUCLEOTIDE SEQUENCE [LARGE SCALE GENOMIC DNA]</scope>
    <source>
        <strain evidence="2 4">YLM1</strain>
    </source>
</reference>
<sequence>MIDTHIHADSRTSEDFEKMFISGIDTAITCSYYPYKINNNPEILLNHLNRILNFDPKRAKEYGLDLKVALGIHPTNSLKNNEIIFEQLEKWIENKEIVAIGEIGLDENSDLEKKVFKKQLELAENTKSKVIIHTPRKNKLKVLSEIKEIVLENINPKLVVIDHINLNTVEELIDEEFTIGLTVQPQKMEVEEAIEILDKYGFDKFLLNSDISNKPSDPLSVPRTIRTLKRLGYDEKEINKLAFKNAKKFFKI</sequence>
<dbReference type="EMBL" id="FOTL01000007">
    <property type="protein sequence ID" value="SFL34896.1"/>
    <property type="molecule type" value="Genomic_DNA"/>
</dbReference>
<dbReference type="PIRSF" id="PIRSF005295">
    <property type="entry name" value="UCP005295_TatD"/>
    <property type="match status" value="1"/>
</dbReference>
<dbReference type="OrthoDB" id="359310at2157"/>
<name>A0A126QZN7_METOL</name>
<keyword evidence="1 2" id="KW-0378">Hydrolase</keyword>
<dbReference type="PANTHER" id="PTHR42658:SF1">
    <property type="entry name" value="HYDROLASE TATD"/>
    <property type="match status" value="1"/>
</dbReference>
<dbReference type="EMBL" id="CP014265">
    <property type="protein sequence ID" value="AMK14845.1"/>
    <property type="molecule type" value="Genomic_DNA"/>
</dbReference>
<evidence type="ECO:0000313" key="2">
    <source>
        <dbReference type="EMBL" id="AMK14845.1"/>
    </source>
</evidence>
<dbReference type="KEGG" id="mol:YLM1_0285"/>
<keyword evidence="1" id="KW-0479">Metal-binding</keyword>
<dbReference type="AlphaFoldDB" id="A0A126QZN7"/>
<reference evidence="4" key="2">
    <citation type="submission" date="2016-02" db="EMBL/GenBank/DDBJ databases">
        <title>The draft genome sequence of the rumen methanogen Methanobrevibacter olleyae YLM1.</title>
        <authorList>
            <consortium name="New Zealand Agricultural Greenhouse Gas Research Centre/Pastoral Greenhouse Gas Research Consortium"/>
            <person name="Kelly W.J."/>
            <person name="Li D."/>
            <person name="Lambie S.C."/>
            <person name="Attwood G.T."/>
            <person name="Altermann E."/>
            <person name="Leahy S.C."/>
        </authorList>
    </citation>
    <scope>NUCLEOTIDE SEQUENCE [LARGE SCALE GENOMIC DNA]</scope>
    <source>
        <strain evidence="4">YLM1</strain>
    </source>
</reference>
<dbReference type="Gene3D" id="3.20.20.140">
    <property type="entry name" value="Metal-dependent hydrolases"/>
    <property type="match status" value="1"/>
</dbReference>
<dbReference type="GO" id="GO:0016788">
    <property type="term" value="F:hydrolase activity, acting on ester bonds"/>
    <property type="evidence" value="ECO:0007669"/>
    <property type="project" value="UniProtKB-UniRule"/>
</dbReference>
<evidence type="ECO:0000256" key="1">
    <source>
        <dbReference type="PIRNR" id="PIRNR005295"/>
    </source>
</evidence>
<accession>A0A126QZN7</accession>